<organism evidence="5 6">
    <name type="scientific">Paucilactobacillus hokkaidonensis</name>
    <dbReference type="NCBI Taxonomy" id="1193095"/>
    <lineage>
        <taxon>Bacteria</taxon>
        <taxon>Bacillati</taxon>
        <taxon>Bacillota</taxon>
        <taxon>Bacilli</taxon>
        <taxon>Lactobacillales</taxon>
        <taxon>Lactobacillaceae</taxon>
        <taxon>Paucilactobacillus</taxon>
    </lineage>
</organism>
<evidence type="ECO:0000256" key="3">
    <source>
        <dbReference type="ARBA" id="ARBA00023163"/>
    </source>
</evidence>
<feature type="domain" description="HTH marR-type" evidence="4">
    <location>
        <begin position="1"/>
        <end position="136"/>
    </location>
</feature>
<reference evidence="5 6" key="1">
    <citation type="journal article" date="2015" name="Genome Announc.">
        <title>Expanding the biotechnology potential of lactobacilli through comparative genomics of 213 strains and associated genera.</title>
        <authorList>
            <person name="Sun Z."/>
            <person name="Harris H.M."/>
            <person name="McCann A."/>
            <person name="Guo C."/>
            <person name="Argimon S."/>
            <person name="Zhang W."/>
            <person name="Yang X."/>
            <person name="Jeffery I.B."/>
            <person name="Cooney J.C."/>
            <person name="Kagawa T.F."/>
            <person name="Liu W."/>
            <person name="Song Y."/>
            <person name="Salvetti E."/>
            <person name="Wrobel A."/>
            <person name="Rasinkangas P."/>
            <person name="Parkhill J."/>
            <person name="Rea M.C."/>
            <person name="O'Sullivan O."/>
            <person name="Ritari J."/>
            <person name="Douillard F.P."/>
            <person name="Paul Ross R."/>
            <person name="Yang R."/>
            <person name="Briner A.E."/>
            <person name="Felis G.E."/>
            <person name="de Vos W.M."/>
            <person name="Barrangou R."/>
            <person name="Klaenhammer T.R."/>
            <person name="Caufield P.W."/>
            <person name="Cui Y."/>
            <person name="Zhang H."/>
            <person name="O'Toole P.W."/>
        </authorList>
    </citation>
    <scope>NUCLEOTIDE SEQUENCE [LARGE SCALE GENOMIC DNA]</scope>
    <source>
        <strain evidence="5 6">DSM 26202</strain>
    </source>
</reference>
<dbReference type="EMBL" id="JQCH01000007">
    <property type="protein sequence ID" value="KRO10250.1"/>
    <property type="molecule type" value="Genomic_DNA"/>
</dbReference>
<dbReference type="InterPro" id="IPR000835">
    <property type="entry name" value="HTH_MarR-typ"/>
</dbReference>
<evidence type="ECO:0000313" key="6">
    <source>
        <dbReference type="Proteomes" id="UP000051884"/>
    </source>
</evidence>
<name>A0ABR5Q677_9LACO</name>
<dbReference type="PANTHER" id="PTHR42756:SF2">
    <property type="entry name" value="MARR FAMILY REGULATORY PROTEIN"/>
    <property type="match status" value="1"/>
</dbReference>
<dbReference type="SUPFAM" id="SSF46785">
    <property type="entry name" value="Winged helix' DNA-binding domain"/>
    <property type="match status" value="1"/>
</dbReference>
<dbReference type="Proteomes" id="UP000051884">
    <property type="component" value="Unassembled WGS sequence"/>
</dbReference>
<accession>A0ABR5Q677</accession>
<dbReference type="Gene3D" id="1.10.10.10">
    <property type="entry name" value="Winged helix-like DNA-binding domain superfamily/Winged helix DNA-binding domain"/>
    <property type="match status" value="1"/>
</dbReference>
<dbReference type="InterPro" id="IPR036390">
    <property type="entry name" value="WH_DNA-bd_sf"/>
</dbReference>
<proteinExistence type="predicted"/>
<evidence type="ECO:0000256" key="2">
    <source>
        <dbReference type="ARBA" id="ARBA00023125"/>
    </source>
</evidence>
<dbReference type="Pfam" id="PF12802">
    <property type="entry name" value="MarR_2"/>
    <property type="match status" value="1"/>
</dbReference>
<dbReference type="PRINTS" id="PR00598">
    <property type="entry name" value="HTHMARR"/>
</dbReference>
<dbReference type="PROSITE" id="PS50995">
    <property type="entry name" value="HTH_MARR_2"/>
    <property type="match status" value="1"/>
</dbReference>
<evidence type="ECO:0000313" key="5">
    <source>
        <dbReference type="EMBL" id="KRO10250.1"/>
    </source>
</evidence>
<evidence type="ECO:0000259" key="4">
    <source>
        <dbReference type="PROSITE" id="PS50995"/>
    </source>
</evidence>
<dbReference type="InterPro" id="IPR036388">
    <property type="entry name" value="WH-like_DNA-bd_sf"/>
</dbReference>
<dbReference type="PANTHER" id="PTHR42756">
    <property type="entry name" value="TRANSCRIPTIONAL REGULATOR, MARR"/>
    <property type="match status" value="1"/>
</dbReference>
<dbReference type="SMART" id="SM00347">
    <property type="entry name" value="HTH_MARR"/>
    <property type="match status" value="1"/>
</dbReference>
<comment type="caution">
    <text evidence="5">The sequence shown here is derived from an EMBL/GenBank/DDBJ whole genome shotgun (WGS) entry which is preliminary data.</text>
</comment>
<evidence type="ECO:0000256" key="1">
    <source>
        <dbReference type="ARBA" id="ARBA00023015"/>
    </source>
</evidence>
<keyword evidence="6" id="KW-1185">Reference proteome</keyword>
<keyword evidence="3" id="KW-0804">Transcription</keyword>
<keyword evidence="2" id="KW-0238">DNA-binding</keyword>
<sequence length="149" mass="17032">MIDLDNVNMWLAVAAKYAGISIDRKLKPEGLGASLYYFILKIHDHDGISQLELGEYIYLDQSGIARGIQQLVELGYVDKIRNQKDKRTSNLYLTQAGKDIYSQIYDKVNQQNELLIKNVPVEQREQFEQNLQIVGQTIFNELQPGKSGK</sequence>
<keyword evidence="1" id="KW-0805">Transcription regulation</keyword>
<gene>
    <name evidence="5" type="ORF">IV59_GL002078</name>
</gene>
<protein>
    <submittedName>
        <fullName evidence="5">Transcriptional regulator</fullName>
    </submittedName>
</protein>